<keyword evidence="1" id="KW-0547">Nucleotide-binding</keyword>
<dbReference type="EMBL" id="FTPL01000001">
    <property type="protein sequence ID" value="SIT71471.1"/>
    <property type="molecule type" value="Genomic_DNA"/>
</dbReference>
<dbReference type="STRING" id="550447.SAMN05428946_0731"/>
<protein>
    <submittedName>
        <fullName evidence="5">Antagonist of KipI</fullName>
    </submittedName>
</protein>
<sequence>MITIKQPGLQTSVQDLGRPGYQQFGVVGGGAMDTVSLRIANMLVGNAPGSAALEAALAGPAVVFEEDRLIALAGADLSPEICGMRVPMCRPVAVKKGSVLRFGRPVSGCRVYIAIAGGIDVPEVMGSRSTYIKAGIGGFCGRLLQKGDRLPAGEASEAARALTDRLLGSGSGRPFSETGWSVAEECGTSLAEEAEVRMMRGPQFGWFDEESRERFFGGAFIVSSESDRMGYRLKGAGLKLAHPRELLSEAVVPGSVQVPSGGSPILLMADRQTTGGYPKIGQAATADLPVIAQLPPGGRLRFREVSVEEAQSALVRQTNDLRHLQAAIELKMKGDS</sequence>
<dbReference type="InterPro" id="IPR052708">
    <property type="entry name" value="PxpC"/>
</dbReference>
<dbReference type="GO" id="GO:0005524">
    <property type="term" value="F:ATP binding"/>
    <property type="evidence" value="ECO:0007669"/>
    <property type="project" value="UniProtKB-KW"/>
</dbReference>
<dbReference type="OrthoDB" id="9782422at2"/>
<dbReference type="InterPro" id="IPR003778">
    <property type="entry name" value="CT_A_B"/>
</dbReference>
<evidence type="ECO:0000313" key="6">
    <source>
        <dbReference type="Proteomes" id="UP000187550"/>
    </source>
</evidence>
<dbReference type="SMART" id="SM00797">
    <property type="entry name" value="AHS2"/>
    <property type="match status" value="1"/>
</dbReference>
<keyword evidence="6" id="KW-1185">Reference proteome</keyword>
<evidence type="ECO:0000256" key="3">
    <source>
        <dbReference type="ARBA" id="ARBA00022840"/>
    </source>
</evidence>
<name>A0A1U7PKC0_9BACI</name>
<evidence type="ECO:0000259" key="4">
    <source>
        <dbReference type="SMART" id="SM00797"/>
    </source>
</evidence>
<dbReference type="AlphaFoldDB" id="A0A1U7PKC0"/>
<evidence type="ECO:0000313" key="5">
    <source>
        <dbReference type="EMBL" id="SIT71471.1"/>
    </source>
</evidence>
<dbReference type="InterPro" id="IPR029000">
    <property type="entry name" value="Cyclophilin-like_dom_sf"/>
</dbReference>
<dbReference type="Proteomes" id="UP000187550">
    <property type="component" value="Unassembled WGS sequence"/>
</dbReference>
<feature type="domain" description="Carboxyltransferase" evidence="4">
    <location>
        <begin position="23"/>
        <end position="319"/>
    </location>
</feature>
<accession>A0A1U7PKC0</accession>
<dbReference type="NCBIfam" id="TIGR00724">
    <property type="entry name" value="urea_amlyse_rel"/>
    <property type="match status" value="1"/>
</dbReference>
<dbReference type="PANTHER" id="PTHR43309">
    <property type="entry name" value="5-OXOPROLINASE SUBUNIT C"/>
    <property type="match status" value="1"/>
</dbReference>
<dbReference type="Gene3D" id="2.40.100.10">
    <property type="entry name" value="Cyclophilin-like"/>
    <property type="match status" value="1"/>
</dbReference>
<dbReference type="RefSeq" id="WP_076756985.1">
    <property type="nucleotide sequence ID" value="NZ_FTPL01000001.1"/>
</dbReference>
<dbReference type="PANTHER" id="PTHR43309:SF5">
    <property type="entry name" value="5-OXOPROLINASE SUBUNIT C"/>
    <property type="match status" value="1"/>
</dbReference>
<dbReference type="GO" id="GO:0016787">
    <property type="term" value="F:hydrolase activity"/>
    <property type="evidence" value="ECO:0007669"/>
    <property type="project" value="UniProtKB-KW"/>
</dbReference>
<keyword evidence="2" id="KW-0378">Hydrolase</keyword>
<dbReference type="SUPFAM" id="SSF50891">
    <property type="entry name" value="Cyclophilin-like"/>
    <property type="match status" value="1"/>
</dbReference>
<evidence type="ECO:0000256" key="2">
    <source>
        <dbReference type="ARBA" id="ARBA00022801"/>
    </source>
</evidence>
<dbReference type="Pfam" id="PF02626">
    <property type="entry name" value="CT_A_B"/>
    <property type="match status" value="1"/>
</dbReference>
<proteinExistence type="predicted"/>
<gene>
    <name evidence="5" type="ORF">SAMN05428946_0731</name>
</gene>
<reference evidence="6" key="1">
    <citation type="submission" date="2017-01" db="EMBL/GenBank/DDBJ databases">
        <authorList>
            <person name="Varghese N."/>
            <person name="Submissions S."/>
        </authorList>
    </citation>
    <scope>NUCLEOTIDE SEQUENCE [LARGE SCALE GENOMIC DNA]</scope>
    <source>
        <strain evidence="6">MNA4</strain>
    </source>
</reference>
<evidence type="ECO:0000256" key="1">
    <source>
        <dbReference type="ARBA" id="ARBA00022741"/>
    </source>
</evidence>
<keyword evidence="3" id="KW-0067">ATP-binding</keyword>
<organism evidence="5 6">
    <name type="scientific">Edaphobacillus lindanitolerans</name>
    <dbReference type="NCBI Taxonomy" id="550447"/>
    <lineage>
        <taxon>Bacteria</taxon>
        <taxon>Bacillati</taxon>
        <taxon>Bacillota</taxon>
        <taxon>Bacilli</taxon>
        <taxon>Bacillales</taxon>
        <taxon>Bacillaceae</taxon>
        <taxon>Edaphobacillus</taxon>
    </lineage>
</organism>